<keyword evidence="7" id="KW-0732">Signal</keyword>
<keyword evidence="10" id="KW-1185">Reference proteome</keyword>
<evidence type="ECO:0000256" key="2">
    <source>
        <dbReference type="ARBA" id="ARBA00022679"/>
    </source>
</evidence>
<dbReference type="InterPro" id="IPR038063">
    <property type="entry name" value="Transpep_catalytic_dom"/>
</dbReference>
<feature type="signal peptide" evidence="7">
    <location>
        <begin position="1"/>
        <end position="23"/>
    </location>
</feature>
<dbReference type="CDD" id="cd16913">
    <property type="entry name" value="YkuD_like"/>
    <property type="match status" value="1"/>
</dbReference>
<dbReference type="PANTHER" id="PTHR30582">
    <property type="entry name" value="L,D-TRANSPEPTIDASE"/>
    <property type="match status" value="1"/>
</dbReference>
<dbReference type="PROSITE" id="PS52029">
    <property type="entry name" value="LD_TPASE"/>
    <property type="match status" value="1"/>
</dbReference>
<gene>
    <name evidence="9" type="ORF">BBIA_0068</name>
</gene>
<dbReference type="GO" id="GO:0008360">
    <property type="term" value="P:regulation of cell shape"/>
    <property type="evidence" value="ECO:0007669"/>
    <property type="project" value="UniProtKB-UniRule"/>
</dbReference>
<dbReference type="InterPro" id="IPR005490">
    <property type="entry name" value="LD_TPept_cat_dom"/>
</dbReference>
<feature type="domain" description="L,D-TPase catalytic" evidence="8">
    <location>
        <begin position="200"/>
        <end position="321"/>
    </location>
</feature>
<name>A0A086ZN36_9BIFI</name>
<feature type="active site" description="Nucleophile" evidence="6">
    <location>
        <position position="297"/>
    </location>
</feature>
<dbReference type="UniPathway" id="UPA00219"/>
<evidence type="ECO:0000259" key="8">
    <source>
        <dbReference type="PROSITE" id="PS52029"/>
    </source>
</evidence>
<accession>A0A086ZN36</accession>
<evidence type="ECO:0000313" key="9">
    <source>
        <dbReference type="EMBL" id="KFI47936.1"/>
    </source>
</evidence>
<dbReference type="GO" id="GO:0005576">
    <property type="term" value="C:extracellular region"/>
    <property type="evidence" value="ECO:0007669"/>
    <property type="project" value="TreeGrafter"/>
</dbReference>
<keyword evidence="5 6" id="KW-0961">Cell wall biogenesis/degradation</keyword>
<dbReference type="RefSeq" id="WP_238548492.1">
    <property type="nucleotide sequence ID" value="NZ_JDUU01000016.1"/>
</dbReference>
<feature type="chain" id="PRO_5039012686" evidence="7">
    <location>
        <begin position="24"/>
        <end position="321"/>
    </location>
</feature>
<dbReference type="SUPFAM" id="SSF141523">
    <property type="entry name" value="L,D-transpeptidase catalytic domain-like"/>
    <property type="match status" value="1"/>
</dbReference>
<keyword evidence="4 6" id="KW-0573">Peptidoglycan synthesis</keyword>
<dbReference type="eggNOG" id="COG3757">
    <property type="taxonomic scope" value="Bacteria"/>
</dbReference>
<dbReference type="GO" id="GO:0071555">
    <property type="term" value="P:cell wall organization"/>
    <property type="evidence" value="ECO:0007669"/>
    <property type="project" value="UniProtKB-UniRule"/>
</dbReference>
<evidence type="ECO:0000256" key="4">
    <source>
        <dbReference type="ARBA" id="ARBA00022984"/>
    </source>
</evidence>
<keyword evidence="3 6" id="KW-0133">Cell shape</keyword>
<evidence type="ECO:0000256" key="7">
    <source>
        <dbReference type="SAM" id="SignalP"/>
    </source>
</evidence>
<dbReference type="eggNOG" id="COG1376">
    <property type="taxonomic scope" value="Bacteria"/>
</dbReference>
<proteinExistence type="predicted"/>
<organism evidence="9 10">
    <name type="scientific">Bifidobacterium biavatii DSM 23969</name>
    <dbReference type="NCBI Taxonomy" id="1437608"/>
    <lineage>
        <taxon>Bacteria</taxon>
        <taxon>Bacillati</taxon>
        <taxon>Actinomycetota</taxon>
        <taxon>Actinomycetes</taxon>
        <taxon>Bifidobacteriales</taxon>
        <taxon>Bifidobacteriaceae</taxon>
        <taxon>Bifidobacterium</taxon>
    </lineage>
</organism>
<protein>
    <submittedName>
        <fullName evidence="9">Peptidase</fullName>
    </submittedName>
</protein>
<evidence type="ECO:0000256" key="3">
    <source>
        <dbReference type="ARBA" id="ARBA00022960"/>
    </source>
</evidence>
<evidence type="ECO:0000256" key="1">
    <source>
        <dbReference type="ARBA" id="ARBA00004752"/>
    </source>
</evidence>
<keyword evidence="2" id="KW-0808">Transferase</keyword>
<comment type="pathway">
    <text evidence="1 6">Cell wall biogenesis; peptidoglycan biosynthesis.</text>
</comment>
<dbReference type="InterPro" id="IPR050979">
    <property type="entry name" value="LD-transpeptidase"/>
</dbReference>
<dbReference type="InterPro" id="IPR043708">
    <property type="entry name" value="DUF5648"/>
</dbReference>
<dbReference type="STRING" id="1437608.GCA_000771645_00780"/>
<dbReference type="Pfam" id="PF03734">
    <property type="entry name" value="YkuD"/>
    <property type="match status" value="1"/>
</dbReference>
<feature type="active site" description="Proton donor/acceptor" evidence="6">
    <location>
        <position position="271"/>
    </location>
</feature>
<evidence type="ECO:0000256" key="6">
    <source>
        <dbReference type="PROSITE-ProRule" id="PRU01373"/>
    </source>
</evidence>
<sequence length="321" mass="35373">MRLHLRRTIAAMIAAAGITTALAAAPTTAMATQPAEGSVDMQRLYNPNTGEHFYTANTVERDKLTAAGWSWEGIGWRAPVRSSTPVYRLYNAHSGDHQYTVNGNERDMLVRAGWRYEGIGWYSSDKNRAYPLYRQYNPRATTGSHNFTLNGNERDMLVRAGWRDEGVAWYGVGGATAAPTPQYLRPSGGAYPNLAAVANLNIEVSIAAQRVYVKSGNNTIYTMLASTGMNGTTPLGTFQVQNRGTSFYNASEGMGANYWVSFKDWGTYLFHTVPTDAQGRYIVSEANKLGRPASHGCVRLTVPDAKWLFDQLPQGTTVRIH</sequence>
<dbReference type="GO" id="GO:0016740">
    <property type="term" value="F:transferase activity"/>
    <property type="evidence" value="ECO:0007669"/>
    <property type="project" value="UniProtKB-KW"/>
</dbReference>
<dbReference type="Proteomes" id="UP000029108">
    <property type="component" value="Unassembled WGS sequence"/>
</dbReference>
<comment type="caution">
    <text evidence="9">The sequence shown here is derived from an EMBL/GenBank/DDBJ whole genome shotgun (WGS) entry which is preliminary data.</text>
</comment>
<dbReference type="Pfam" id="PF18885">
    <property type="entry name" value="DUF5648"/>
    <property type="match status" value="1"/>
</dbReference>
<dbReference type="Gene3D" id="2.40.440.10">
    <property type="entry name" value="L,D-transpeptidase catalytic domain-like"/>
    <property type="match status" value="1"/>
</dbReference>
<dbReference type="EMBL" id="JGYN01000030">
    <property type="protein sequence ID" value="KFI47936.1"/>
    <property type="molecule type" value="Genomic_DNA"/>
</dbReference>
<dbReference type="GO" id="GO:0071972">
    <property type="term" value="F:peptidoglycan L,D-transpeptidase activity"/>
    <property type="evidence" value="ECO:0007669"/>
    <property type="project" value="TreeGrafter"/>
</dbReference>
<evidence type="ECO:0000313" key="10">
    <source>
        <dbReference type="Proteomes" id="UP000029108"/>
    </source>
</evidence>
<reference evidence="9 10" key="1">
    <citation type="submission" date="2014-03" db="EMBL/GenBank/DDBJ databases">
        <title>Genomics of Bifidobacteria.</title>
        <authorList>
            <person name="Ventura M."/>
            <person name="Milani C."/>
            <person name="Lugli G.A."/>
        </authorList>
    </citation>
    <scope>NUCLEOTIDE SEQUENCE [LARGE SCALE GENOMIC DNA]</scope>
    <source>
        <strain evidence="9 10">DSM 23969</strain>
    </source>
</reference>
<evidence type="ECO:0000256" key="5">
    <source>
        <dbReference type="ARBA" id="ARBA00023316"/>
    </source>
</evidence>
<dbReference type="AlphaFoldDB" id="A0A086ZN36"/>
<dbReference type="PANTHER" id="PTHR30582:SF2">
    <property type="entry name" value="L,D-TRANSPEPTIDASE YCIB-RELATED"/>
    <property type="match status" value="1"/>
</dbReference>
<dbReference type="GO" id="GO:0018104">
    <property type="term" value="P:peptidoglycan-protein cross-linking"/>
    <property type="evidence" value="ECO:0007669"/>
    <property type="project" value="TreeGrafter"/>
</dbReference>